<dbReference type="Gene3D" id="3.30.40.10">
    <property type="entry name" value="Zinc/RING finger domain, C3HC4 (zinc finger)"/>
    <property type="match status" value="1"/>
</dbReference>
<dbReference type="InterPro" id="IPR001841">
    <property type="entry name" value="Znf_RING"/>
</dbReference>
<feature type="region of interest" description="Disordered" evidence="5">
    <location>
        <begin position="810"/>
        <end position="847"/>
    </location>
</feature>
<feature type="region of interest" description="Disordered" evidence="5">
    <location>
        <begin position="724"/>
        <end position="776"/>
    </location>
</feature>
<dbReference type="InterPro" id="IPR039512">
    <property type="entry name" value="RCHY1_zinc-ribbon"/>
</dbReference>
<dbReference type="InterPro" id="IPR037275">
    <property type="entry name" value="Znf_CTCHY_sf"/>
</dbReference>
<dbReference type="Pfam" id="PF14599">
    <property type="entry name" value="zinc_ribbon_6"/>
    <property type="match status" value="1"/>
</dbReference>
<evidence type="ECO:0000256" key="4">
    <source>
        <dbReference type="PROSITE-ProRule" id="PRU00601"/>
    </source>
</evidence>
<dbReference type="EMBL" id="JAWRVI010000032">
    <property type="protein sequence ID" value="KAK4087421.1"/>
    <property type="molecule type" value="Genomic_DNA"/>
</dbReference>
<feature type="compositionally biased region" description="Basic and acidic residues" evidence="5">
    <location>
        <begin position="330"/>
        <end position="339"/>
    </location>
</feature>
<evidence type="ECO:0000256" key="3">
    <source>
        <dbReference type="ARBA" id="ARBA00022833"/>
    </source>
</evidence>
<keyword evidence="3" id="KW-0862">Zinc</keyword>
<dbReference type="Gene3D" id="2.20.28.10">
    <property type="match status" value="1"/>
</dbReference>
<evidence type="ECO:0000256" key="2">
    <source>
        <dbReference type="ARBA" id="ARBA00022771"/>
    </source>
</evidence>
<reference evidence="9 10" key="1">
    <citation type="journal article" date="2024" name="Microbiol. Resour. Announc.">
        <title>Genome annotations for the ascomycete fungi Trichoderma harzianum, Trichoderma aggressivum, and Purpureocillium lilacinum.</title>
        <authorList>
            <person name="Beijen E.P.W."/>
            <person name="Ohm R.A."/>
        </authorList>
    </citation>
    <scope>NUCLEOTIDE SEQUENCE [LARGE SCALE GENOMIC DNA]</scope>
    <source>
        <strain evidence="9 10">CBS 150709</strain>
    </source>
</reference>
<dbReference type="PROSITE" id="PS50089">
    <property type="entry name" value="ZF_RING_2"/>
    <property type="match status" value="1"/>
</dbReference>
<dbReference type="PANTHER" id="PTHR21319">
    <property type="entry name" value="RING FINGER AND CHY ZINC FINGER DOMAIN-CONTAINING PROTEIN 1"/>
    <property type="match status" value="1"/>
</dbReference>
<dbReference type="SMART" id="SM00184">
    <property type="entry name" value="RING"/>
    <property type="match status" value="2"/>
</dbReference>
<organism evidence="9 10">
    <name type="scientific">Purpureocillium lilacinum</name>
    <name type="common">Paecilomyces lilacinus</name>
    <dbReference type="NCBI Taxonomy" id="33203"/>
    <lineage>
        <taxon>Eukaryota</taxon>
        <taxon>Fungi</taxon>
        <taxon>Dikarya</taxon>
        <taxon>Ascomycota</taxon>
        <taxon>Pezizomycotina</taxon>
        <taxon>Sordariomycetes</taxon>
        <taxon>Hypocreomycetidae</taxon>
        <taxon>Hypocreales</taxon>
        <taxon>Ophiocordycipitaceae</taxon>
        <taxon>Purpureocillium</taxon>
    </lineage>
</organism>
<feature type="domain" description="CHY-type" evidence="7">
    <location>
        <begin position="476"/>
        <end position="543"/>
    </location>
</feature>
<sequence>MPQRNERMDDGSFVTPSLIPSELGPSLAWPLLHQCSTRKVPVPRPAGPSGRSFHATWPDHLHLWNPLPTAPTSIPRPPVRPAEARRGPLWWYPGSTYPLEKPTVPLLGRGQAVIRSICLGRSHVGSWNPPVLRLPLKRPPAGPHRRRHWPGRRACLPPPKPTGHAAQSWPCCERQWTLHVSIVTPPSRASLKATVQSRNCIDSSSPARQRRHPAGAHLRPPVSPWSSPRGASWLPAAVATPMSSLVSEFIINPVLRQARRFSEISRSTLAGDEDHPNAVAPLDAVSDSSHPDDAAVGEPVAPAPATPRSRPLSTSTEETRVEDVPASSPPRDDVPRDHLGFPVTPKKGRGIPEDDGMRELRTRIHAINAQDIPSADKARRIHDMLLEGYRASQNGIRSVVIPPSSPGKEPALHAYEPSGSTGPLESLKFWNGQLGDTPSEKFNLTESDITPTFAPIRQPKTPDSQSPTSAPSSPSDLSPPLGCQHYERNVKLQCSTCAKWYTCRFCHDAQEDHNLVRKETKHMLCMLCSTPQKASDVCVNCGEIAANYYCNICKLWENRKSKPIYHCNDCGICRRGLGLGKDFFHCKTCRACITTSIQSSHKCIERSTDCDCPICGEYMFTSPKPVVFMPCGHSIHKKCYEQHMRRSYKCPICNKSLANMETQFRNLDVAIQSQPMPPEFRDTKATVLCNDCSGKSTVPYHWLGLKCSICRSYNTVELQMHGEGSQVGEASGPAAQVSAQPDQAQARVETESAAPRAGTLIPNRRRHSSHGVELSYRVPDRVARSLSPLPSGLESYQPQTAADVDSEDDIFGFWRGNGADEASSDSGDSGSESEQESDGPPDVDEEDDEDEILLIGHRNPYTDVSLFDPLCLLPQLLDDLLHHLISPCITKRVGLDASLTAMASGLTPRSIMDMQMDSVRRSRWQFWGAPRSRRAPRTRRRNGGKGKGKGDANQDGGNLVENVHGLLRGGALVRVGGHDGLWCGAVRCGPRSVCGVRRAAFPSHTNIPCRSDARPATGRTDLLEAKRAAVLADEQHLAHVVLALAQVVCAQDVSLQHRAQLALRYALWDAVSKKESRSRWNMFA</sequence>
<dbReference type="SUPFAM" id="SSF161245">
    <property type="entry name" value="Zinc hairpin stack"/>
    <property type="match status" value="1"/>
</dbReference>
<evidence type="ECO:0000259" key="7">
    <source>
        <dbReference type="PROSITE" id="PS51266"/>
    </source>
</evidence>
<dbReference type="InterPro" id="IPR013083">
    <property type="entry name" value="Znf_RING/FYVE/PHD"/>
</dbReference>
<keyword evidence="2 4" id="KW-0863">Zinc-finger</keyword>
<dbReference type="SUPFAM" id="SSF161219">
    <property type="entry name" value="CHY zinc finger-like"/>
    <property type="match status" value="1"/>
</dbReference>
<evidence type="ECO:0000256" key="5">
    <source>
        <dbReference type="SAM" id="MobiDB-lite"/>
    </source>
</evidence>
<feature type="compositionally biased region" description="Acidic residues" evidence="5">
    <location>
        <begin position="831"/>
        <end position="847"/>
    </location>
</feature>
<keyword evidence="1" id="KW-0479">Metal-binding</keyword>
<comment type="caution">
    <text evidence="9">The sequence shown here is derived from an EMBL/GenBank/DDBJ whole genome shotgun (WGS) entry which is preliminary data.</text>
</comment>
<protein>
    <submittedName>
        <fullName evidence="9">Uncharacterized protein</fullName>
    </submittedName>
</protein>
<feature type="compositionally biased region" description="Low complexity" evidence="5">
    <location>
        <begin position="819"/>
        <end position="830"/>
    </location>
</feature>
<feature type="compositionally biased region" description="Low complexity" evidence="5">
    <location>
        <begin position="461"/>
        <end position="477"/>
    </location>
</feature>
<dbReference type="PANTHER" id="PTHR21319:SF0">
    <property type="entry name" value="AND RING FINGER DOMAIN PROTEIN, PUTATIVE (AFU_ORTHOLOGUE AFUA_1G08900)-RELATED"/>
    <property type="match status" value="1"/>
</dbReference>
<accession>A0ABR0BUA2</accession>
<gene>
    <name evidence="9" type="ORF">Purlil1_8269</name>
</gene>
<proteinExistence type="predicted"/>
<feature type="region of interest" description="Disordered" evidence="5">
    <location>
        <begin position="267"/>
        <end position="354"/>
    </location>
</feature>
<feature type="compositionally biased region" description="Polar residues" evidence="5">
    <location>
        <begin position="194"/>
        <end position="207"/>
    </location>
</feature>
<dbReference type="PROSITE" id="PS51270">
    <property type="entry name" value="ZF_CTCHY"/>
    <property type="match status" value="1"/>
</dbReference>
<dbReference type="Proteomes" id="UP001287286">
    <property type="component" value="Unassembled WGS sequence"/>
</dbReference>
<evidence type="ECO:0000313" key="10">
    <source>
        <dbReference type="Proteomes" id="UP001287286"/>
    </source>
</evidence>
<dbReference type="SUPFAM" id="SSF57850">
    <property type="entry name" value="RING/U-box"/>
    <property type="match status" value="1"/>
</dbReference>
<evidence type="ECO:0000259" key="6">
    <source>
        <dbReference type="PROSITE" id="PS50089"/>
    </source>
</evidence>
<dbReference type="InterPro" id="IPR008913">
    <property type="entry name" value="Znf_CHY"/>
</dbReference>
<dbReference type="InterPro" id="IPR017921">
    <property type="entry name" value="Znf_CTCHY"/>
</dbReference>
<name>A0ABR0BUA2_PURLI</name>
<evidence type="ECO:0000313" key="9">
    <source>
        <dbReference type="EMBL" id="KAK4087421.1"/>
    </source>
</evidence>
<dbReference type="CDD" id="cd16464">
    <property type="entry name" value="RING-H2_Pirh2-like"/>
    <property type="match status" value="1"/>
</dbReference>
<dbReference type="Pfam" id="PF13639">
    <property type="entry name" value="zf-RING_2"/>
    <property type="match status" value="1"/>
</dbReference>
<evidence type="ECO:0000256" key="1">
    <source>
        <dbReference type="ARBA" id="ARBA00022723"/>
    </source>
</evidence>
<feature type="compositionally biased region" description="Basic residues" evidence="5">
    <location>
        <begin position="931"/>
        <end position="947"/>
    </location>
</feature>
<feature type="region of interest" description="Disordered" evidence="5">
    <location>
        <begin position="194"/>
        <end position="228"/>
    </location>
</feature>
<dbReference type="InterPro" id="IPR037274">
    <property type="entry name" value="Znf_CHY_sf"/>
</dbReference>
<evidence type="ECO:0000259" key="8">
    <source>
        <dbReference type="PROSITE" id="PS51270"/>
    </source>
</evidence>
<feature type="domain" description="RING-type" evidence="6">
    <location>
        <begin position="612"/>
        <end position="654"/>
    </location>
</feature>
<feature type="region of interest" description="Disordered" evidence="5">
    <location>
        <begin position="452"/>
        <end position="477"/>
    </location>
</feature>
<dbReference type="Pfam" id="PF05495">
    <property type="entry name" value="zf-CHY"/>
    <property type="match status" value="1"/>
</dbReference>
<feature type="domain" description="CTCHY-type" evidence="8">
    <location>
        <begin position="545"/>
        <end position="611"/>
    </location>
</feature>
<dbReference type="PROSITE" id="PS51266">
    <property type="entry name" value="ZF_CHY"/>
    <property type="match status" value="1"/>
</dbReference>
<keyword evidence="10" id="KW-1185">Reference proteome</keyword>
<feature type="region of interest" description="Disordered" evidence="5">
    <location>
        <begin position="929"/>
        <end position="956"/>
    </location>
</feature>
<feature type="region of interest" description="Disordered" evidence="5">
    <location>
        <begin position="138"/>
        <end position="160"/>
    </location>
</feature>